<feature type="compositionally biased region" description="Polar residues" evidence="1">
    <location>
        <begin position="363"/>
        <end position="373"/>
    </location>
</feature>
<evidence type="ECO:0000313" key="3">
    <source>
        <dbReference type="Proteomes" id="UP000726737"/>
    </source>
</evidence>
<comment type="caution">
    <text evidence="2">The sequence shown here is derived from an EMBL/GenBank/DDBJ whole genome shotgun (WGS) entry which is preliminary data.</text>
</comment>
<sequence length="663" mass="72878">MVTRDDNISNVGNNGNVPDDADQTDIAMRDTRPASLRVLDTPELVGNILKFVPLSKFRVCSQINHFWRHFVLDNPLTFGVASRALQEQFESGPRWIYLLSTYVLQYCPNVLATHARTGTYQFIFSCQARSGSGSADSYGSANSDSRSSSSRSGTESSGSQSHLQRHHTHQPGHDLEPFRSFHTYQSSAIVPNVYFRTEIHRTRHLSSSTSRPSSQSQPRSTRYSPHQQSQPITFQSPSSQSALWPSIDQMSGFSGSSNANLSDNHPYEADISTDSHTSSILLDVSDMSLSPTPLQQDFLTFPQDASIVPSSAPRSAVLKVVPCPYEHPSDEPMSYEGSTTSVKKGSRTSSGSDHSQGEDGGTAEQSSTHQYLQDSQMPYSTVADDDSTTDAVIFSTSLSSTASPLLSSSGEADTSSIYAPYGAGSRGGSSATIQPHAVTARSRHGKERATPPNYQRHPHRQRAHHSTSEYAHHQHPNYPADSSELSDLVLDTTSGGDSGDPLQHYGSGTATDTGSSSSYSRHHQVYHHQHGAPSTRRTGSTTIASTSASATTVRQQLQQQQQQQQHSRPSRNWCMAIQTFYYQRAALNAMIVACREHMESSEGQGGHIVERTETSRIVWNETTRQEHIWTITPTLMDRTNPGDFIERDFDAHSEPRQEPGGNR</sequence>
<dbReference type="Proteomes" id="UP000726737">
    <property type="component" value="Unassembled WGS sequence"/>
</dbReference>
<name>A0A9P6TYD5_9FUNG</name>
<keyword evidence="3" id="KW-1185">Reference proteome</keyword>
<feature type="compositionally biased region" description="Polar residues" evidence="1">
    <location>
        <begin position="336"/>
        <end position="354"/>
    </location>
</feature>
<feature type="region of interest" description="Disordered" evidence="1">
    <location>
        <begin position="130"/>
        <end position="178"/>
    </location>
</feature>
<gene>
    <name evidence="2" type="ORF">BG011_006920</name>
</gene>
<feature type="compositionally biased region" description="Low complexity" evidence="1">
    <location>
        <begin position="534"/>
        <end position="565"/>
    </location>
</feature>
<accession>A0A9P6TYD5</accession>
<dbReference type="OrthoDB" id="2382755at2759"/>
<evidence type="ECO:0000256" key="1">
    <source>
        <dbReference type="SAM" id="MobiDB-lite"/>
    </source>
</evidence>
<feature type="region of interest" description="Disordered" evidence="1">
    <location>
        <begin position="423"/>
        <end position="570"/>
    </location>
</feature>
<feature type="region of interest" description="Disordered" evidence="1">
    <location>
        <begin position="325"/>
        <end position="373"/>
    </location>
</feature>
<dbReference type="AlphaFoldDB" id="A0A9P6TYD5"/>
<evidence type="ECO:0008006" key="4">
    <source>
        <dbReference type="Google" id="ProtNLM"/>
    </source>
</evidence>
<feature type="compositionally biased region" description="Basic residues" evidence="1">
    <location>
        <begin position="456"/>
        <end position="465"/>
    </location>
</feature>
<dbReference type="EMBL" id="JAAAJA010000514">
    <property type="protein sequence ID" value="KAG0252536.1"/>
    <property type="molecule type" value="Genomic_DNA"/>
</dbReference>
<feature type="compositionally biased region" description="Polar residues" evidence="1">
    <location>
        <begin position="226"/>
        <end position="250"/>
    </location>
</feature>
<reference evidence="2" key="1">
    <citation type="journal article" date="2020" name="Fungal Divers.">
        <title>Resolving the Mortierellaceae phylogeny through synthesis of multi-gene phylogenetics and phylogenomics.</title>
        <authorList>
            <person name="Vandepol N."/>
            <person name="Liber J."/>
            <person name="Desiro A."/>
            <person name="Na H."/>
            <person name="Kennedy M."/>
            <person name="Barry K."/>
            <person name="Grigoriev I.V."/>
            <person name="Miller A.N."/>
            <person name="O'Donnell K."/>
            <person name="Stajich J.E."/>
            <person name="Bonito G."/>
        </authorList>
    </citation>
    <scope>NUCLEOTIDE SEQUENCE</scope>
    <source>
        <strain evidence="2">KOD948</strain>
    </source>
</reference>
<feature type="compositionally biased region" description="Low complexity" evidence="1">
    <location>
        <begin position="130"/>
        <end position="161"/>
    </location>
</feature>
<feature type="compositionally biased region" description="Low complexity" evidence="1">
    <location>
        <begin position="206"/>
        <end position="225"/>
    </location>
</feature>
<organism evidence="2 3">
    <name type="scientific">Mortierella polycephala</name>
    <dbReference type="NCBI Taxonomy" id="41804"/>
    <lineage>
        <taxon>Eukaryota</taxon>
        <taxon>Fungi</taxon>
        <taxon>Fungi incertae sedis</taxon>
        <taxon>Mucoromycota</taxon>
        <taxon>Mortierellomycotina</taxon>
        <taxon>Mortierellomycetes</taxon>
        <taxon>Mortierellales</taxon>
        <taxon>Mortierellaceae</taxon>
        <taxon>Mortierella</taxon>
    </lineage>
</organism>
<feature type="compositionally biased region" description="Basic residues" evidence="1">
    <location>
        <begin position="520"/>
        <end position="530"/>
    </location>
</feature>
<evidence type="ECO:0000313" key="2">
    <source>
        <dbReference type="EMBL" id="KAG0252536.1"/>
    </source>
</evidence>
<protein>
    <recommendedName>
        <fullName evidence="4">F-box domain-containing protein</fullName>
    </recommendedName>
</protein>
<proteinExistence type="predicted"/>
<feature type="region of interest" description="Disordered" evidence="1">
    <location>
        <begin position="203"/>
        <end position="250"/>
    </location>
</feature>
<feature type="region of interest" description="Disordered" evidence="1">
    <location>
        <begin position="1"/>
        <end position="25"/>
    </location>
</feature>